<dbReference type="Proteomes" id="UP000521943">
    <property type="component" value="Unassembled WGS sequence"/>
</dbReference>
<sequence>MRVSFIHLLTALGALTSFANAYHDDYTFSARDLDELTTLYRREILADIATRDLLAEVAGRLEARAREGDKRPKPGPTKPLPPPWTSTLDEHLPMQAPVITTLVLSTAHACLDGVHLECEEAHHRLFSDYTVLHKTTHRMPLRTERVPNSLRERCGLVLSQRPRRLDLLGILWRMHGSPSIRHDLNNNTGPAEETLMVSAGSDGGGELCVIPSWASSCALFGHGAEGGDGIGERWFKIQEWSPGESSEELYPDWNGYQFAWAWQTMGRHFMLRFPPRCLVEGYAQFKYCGIIEIEVINGGKGTPPMVEIPGHIQADGMCTVLVSIAASHADLIYNESMLIVRLWSSR</sequence>
<comment type="caution">
    <text evidence="3">The sequence shown here is derived from an EMBL/GenBank/DDBJ whole genome shotgun (WGS) entry which is preliminary data.</text>
</comment>
<protein>
    <submittedName>
        <fullName evidence="3">Uncharacterized protein</fullName>
    </submittedName>
</protein>
<organism evidence="3 4">
    <name type="scientific">Ephemerocybe angulata</name>
    <dbReference type="NCBI Taxonomy" id="980116"/>
    <lineage>
        <taxon>Eukaryota</taxon>
        <taxon>Fungi</taxon>
        <taxon>Dikarya</taxon>
        <taxon>Basidiomycota</taxon>
        <taxon>Agaricomycotina</taxon>
        <taxon>Agaricomycetes</taxon>
        <taxon>Agaricomycetidae</taxon>
        <taxon>Agaricales</taxon>
        <taxon>Agaricineae</taxon>
        <taxon>Psathyrellaceae</taxon>
        <taxon>Ephemerocybe</taxon>
    </lineage>
</organism>
<evidence type="ECO:0000313" key="3">
    <source>
        <dbReference type="EMBL" id="KAF6744561.1"/>
    </source>
</evidence>
<feature type="compositionally biased region" description="Pro residues" evidence="1">
    <location>
        <begin position="74"/>
        <end position="84"/>
    </location>
</feature>
<reference evidence="3 4" key="1">
    <citation type="submission" date="2020-07" db="EMBL/GenBank/DDBJ databases">
        <title>Comparative genomics of pyrophilous fungi reveals a link between fire events and developmental genes.</title>
        <authorList>
            <consortium name="DOE Joint Genome Institute"/>
            <person name="Steindorff A.S."/>
            <person name="Carver A."/>
            <person name="Calhoun S."/>
            <person name="Stillman K."/>
            <person name="Liu H."/>
            <person name="Lipzen A."/>
            <person name="Pangilinan J."/>
            <person name="Labutti K."/>
            <person name="Bruns T.D."/>
            <person name="Grigoriev I.V."/>
        </authorList>
    </citation>
    <scope>NUCLEOTIDE SEQUENCE [LARGE SCALE GENOMIC DNA]</scope>
    <source>
        <strain evidence="3 4">CBS 144469</strain>
    </source>
</reference>
<feature type="region of interest" description="Disordered" evidence="1">
    <location>
        <begin position="64"/>
        <end position="86"/>
    </location>
</feature>
<accession>A0A8H6LXA0</accession>
<dbReference type="AlphaFoldDB" id="A0A8H6LXA0"/>
<keyword evidence="4" id="KW-1185">Reference proteome</keyword>
<feature type="chain" id="PRO_5034542301" evidence="2">
    <location>
        <begin position="22"/>
        <end position="346"/>
    </location>
</feature>
<evidence type="ECO:0000256" key="2">
    <source>
        <dbReference type="SAM" id="SignalP"/>
    </source>
</evidence>
<keyword evidence="2" id="KW-0732">Signal</keyword>
<proteinExistence type="predicted"/>
<gene>
    <name evidence="3" type="ORF">DFP72DRAFT_857354</name>
</gene>
<evidence type="ECO:0000256" key="1">
    <source>
        <dbReference type="SAM" id="MobiDB-lite"/>
    </source>
</evidence>
<evidence type="ECO:0000313" key="4">
    <source>
        <dbReference type="Proteomes" id="UP000521943"/>
    </source>
</evidence>
<dbReference type="EMBL" id="JACGCI010000118">
    <property type="protein sequence ID" value="KAF6744561.1"/>
    <property type="molecule type" value="Genomic_DNA"/>
</dbReference>
<feature type="signal peptide" evidence="2">
    <location>
        <begin position="1"/>
        <end position="21"/>
    </location>
</feature>
<name>A0A8H6LXA0_9AGAR</name>